<evidence type="ECO:0000256" key="1">
    <source>
        <dbReference type="ARBA" id="ARBA00022801"/>
    </source>
</evidence>
<dbReference type="GO" id="GO:0006508">
    <property type="term" value="P:proteolysis"/>
    <property type="evidence" value="ECO:0007669"/>
    <property type="project" value="UniProtKB-KW"/>
</dbReference>
<dbReference type="InterPro" id="IPR001969">
    <property type="entry name" value="Aspartic_peptidase_AS"/>
</dbReference>
<evidence type="ECO:0000313" key="5">
    <source>
        <dbReference type="Proteomes" id="UP000546031"/>
    </source>
</evidence>
<dbReference type="PROSITE" id="PS50175">
    <property type="entry name" value="ASP_PROT_RETROV"/>
    <property type="match status" value="1"/>
</dbReference>
<comment type="caution">
    <text evidence="4">The sequence shown here is derived from an EMBL/GenBank/DDBJ whole genome shotgun (WGS) entry which is preliminary data.</text>
</comment>
<evidence type="ECO:0000256" key="2">
    <source>
        <dbReference type="SAM" id="SignalP"/>
    </source>
</evidence>
<dbReference type="CDD" id="cd05483">
    <property type="entry name" value="retropepsin_like_bacteria"/>
    <property type="match status" value="1"/>
</dbReference>
<organism evidence="4 5">
    <name type="scientific">Altererythrobacter lutimaris</name>
    <dbReference type="NCBI Taxonomy" id="2743979"/>
    <lineage>
        <taxon>Bacteria</taxon>
        <taxon>Pseudomonadati</taxon>
        <taxon>Pseudomonadota</taxon>
        <taxon>Alphaproteobacteria</taxon>
        <taxon>Sphingomonadales</taxon>
        <taxon>Erythrobacteraceae</taxon>
        <taxon>Altererythrobacter</taxon>
    </lineage>
</organism>
<sequence>MLSRYLAFAFGACLIAVLIASPSQEDSVREGAQTAEIASDYQLHNSQAGARTADWYAGEHTLPRQSDGHFYADATVGGTSIRMMVDTGASVIALTGQDAISAGLHWYDADVRRIGTGASGAVYGVPARIKQIEIGGMTRYDVDAVIIPEGLEISLLGQSYLSQIGSVRIADDRMIMGSR</sequence>
<dbReference type="InterPro" id="IPR021109">
    <property type="entry name" value="Peptidase_aspartic_dom_sf"/>
</dbReference>
<reference evidence="4 5" key="1">
    <citation type="submission" date="2020-06" db="EMBL/GenBank/DDBJ databases">
        <title>Altererythrobacter lutimaris sp. nov., a marine bacterium isolated from a tidal flat.</title>
        <authorList>
            <person name="Kim D."/>
            <person name="Yoo Y."/>
            <person name="Kim J.-J."/>
        </authorList>
    </citation>
    <scope>NUCLEOTIDE SEQUENCE [LARGE SCALE GENOMIC DNA]</scope>
    <source>
        <strain evidence="4 5">JGD-16</strain>
    </source>
</reference>
<accession>A0A850HDD1</accession>
<evidence type="ECO:0000259" key="3">
    <source>
        <dbReference type="PROSITE" id="PS50175"/>
    </source>
</evidence>
<dbReference type="PROSITE" id="PS00141">
    <property type="entry name" value="ASP_PROTEASE"/>
    <property type="match status" value="1"/>
</dbReference>
<dbReference type="EMBL" id="JABWTA010000001">
    <property type="protein sequence ID" value="NVE95819.1"/>
    <property type="molecule type" value="Genomic_DNA"/>
</dbReference>
<protein>
    <submittedName>
        <fullName evidence="4">TIGR02281 family clan AA aspartic protease</fullName>
        <ecNumber evidence="4">3.4.23.-</ecNumber>
    </submittedName>
</protein>
<dbReference type="GO" id="GO:0004190">
    <property type="term" value="F:aspartic-type endopeptidase activity"/>
    <property type="evidence" value="ECO:0007669"/>
    <property type="project" value="InterPro"/>
</dbReference>
<dbReference type="InterPro" id="IPR001995">
    <property type="entry name" value="Peptidase_A2_cat"/>
</dbReference>
<feature type="signal peptide" evidence="2">
    <location>
        <begin position="1"/>
        <end position="20"/>
    </location>
</feature>
<keyword evidence="1 4" id="KW-0378">Hydrolase</keyword>
<dbReference type="RefSeq" id="WP_176274010.1">
    <property type="nucleotide sequence ID" value="NZ_JABWTA010000001.1"/>
</dbReference>
<name>A0A850HDD1_9SPHN</name>
<keyword evidence="4" id="KW-0645">Protease</keyword>
<proteinExistence type="predicted"/>
<dbReference type="InterPro" id="IPR011969">
    <property type="entry name" value="Clan_AA_Asp_peptidase_C"/>
</dbReference>
<dbReference type="Proteomes" id="UP000546031">
    <property type="component" value="Unassembled WGS sequence"/>
</dbReference>
<keyword evidence="2" id="KW-0732">Signal</keyword>
<evidence type="ECO:0000313" key="4">
    <source>
        <dbReference type="EMBL" id="NVE95819.1"/>
    </source>
</evidence>
<dbReference type="Pfam" id="PF13975">
    <property type="entry name" value="gag-asp_proteas"/>
    <property type="match status" value="1"/>
</dbReference>
<dbReference type="Gene3D" id="2.40.70.10">
    <property type="entry name" value="Acid Proteases"/>
    <property type="match status" value="1"/>
</dbReference>
<dbReference type="InterPro" id="IPR034122">
    <property type="entry name" value="Retropepsin-like_bacterial"/>
</dbReference>
<feature type="chain" id="PRO_5032754236" evidence="2">
    <location>
        <begin position="21"/>
        <end position="179"/>
    </location>
</feature>
<keyword evidence="5" id="KW-1185">Reference proteome</keyword>
<feature type="domain" description="Peptidase A2" evidence="3">
    <location>
        <begin position="81"/>
        <end position="160"/>
    </location>
</feature>
<dbReference type="AlphaFoldDB" id="A0A850HDD1"/>
<dbReference type="EC" id="3.4.23.-" evidence="4"/>
<gene>
    <name evidence="4" type="ORF">HUO12_13000</name>
</gene>
<dbReference type="NCBIfam" id="TIGR02281">
    <property type="entry name" value="clan_AA_DTGA"/>
    <property type="match status" value="1"/>
</dbReference>
<dbReference type="SUPFAM" id="SSF50630">
    <property type="entry name" value="Acid proteases"/>
    <property type="match status" value="1"/>
</dbReference>